<sequence>MTRRTVSAIEPAGSQAPGSSVAAAAIPAHFDALYARSDDPWSYRNSWYEARKRNLVLALLDRPRFRSAFEPGCGNGELSAVLALRCDSLLAADMHPRAVDVARQCLARMANVHVMPLSVPAGWPRGIFELIVISELAYYLSDAGVEHMAHRVRRTLAPGGLLLACHWRRPFGERMISSERAHELLGQHAGLDCIATHVEADFLMQAWTRGGRSVAAREGIA</sequence>
<evidence type="ECO:0000256" key="2">
    <source>
        <dbReference type="ARBA" id="ARBA00022679"/>
    </source>
</evidence>
<dbReference type="EMBL" id="CP062806">
    <property type="protein sequence ID" value="QOT82166.1"/>
    <property type="molecule type" value="Genomic_DNA"/>
</dbReference>
<protein>
    <submittedName>
        <fullName evidence="4">Methyltransferase domain-containing protein</fullName>
    </submittedName>
</protein>
<dbReference type="CDD" id="cd02440">
    <property type="entry name" value="AdoMet_MTases"/>
    <property type="match status" value="1"/>
</dbReference>
<dbReference type="SUPFAM" id="SSF53335">
    <property type="entry name" value="S-adenosyl-L-methionine-dependent methyltransferases"/>
    <property type="match status" value="1"/>
</dbReference>
<dbReference type="GO" id="GO:0009312">
    <property type="term" value="P:oligosaccharide biosynthetic process"/>
    <property type="evidence" value="ECO:0007669"/>
    <property type="project" value="InterPro"/>
</dbReference>
<gene>
    <name evidence="4" type="ORF">F7R26_038485</name>
</gene>
<dbReference type="Pfam" id="PF05401">
    <property type="entry name" value="NodS"/>
    <property type="match status" value="1"/>
</dbReference>
<dbReference type="PANTHER" id="PTHR43464">
    <property type="entry name" value="METHYLTRANSFERASE"/>
    <property type="match status" value="1"/>
</dbReference>
<evidence type="ECO:0000313" key="5">
    <source>
        <dbReference type="Proteomes" id="UP000397656"/>
    </source>
</evidence>
<geneLocation type="plasmid" evidence="4 5">
    <name>pRK1-2</name>
</geneLocation>
<dbReference type="Gene3D" id="3.40.50.150">
    <property type="entry name" value="Vaccinia Virus protein VP39"/>
    <property type="match status" value="1"/>
</dbReference>
<dbReference type="AlphaFoldDB" id="A0A643FZ19"/>
<keyword evidence="3" id="KW-0949">S-adenosyl-L-methionine</keyword>
<dbReference type="InterPro" id="IPR029063">
    <property type="entry name" value="SAM-dependent_MTases_sf"/>
</dbReference>
<dbReference type="PANTHER" id="PTHR43464:SF19">
    <property type="entry name" value="UBIQUINONE BIOSYNTHESIS O-METHYLTRANSFERASE, MITOCHONDRIAL"/>
    <property type="match status" value="1"/>
</dbReference>
<name>A0A643FZ19_9BURK</name>
<reference evidence="4 5" key="1">
    <citation type="submission" date="2020-10" db="EMBL/GenBank/DDBJ databases">
        <title>Complete genome sequence of Cupriavidus basilensis CCUG 49340T.</title>
        <authorList>
            <person name="Salva-Serra F."/>
            <person name="Donoso R.A."/>
            <person name="Cho K.H."/>
            <person name="Yoo J.A."/>
            <person name="Lee K."/>
            <person name="Yoon S.-H."/>
            <person name="Perez-Pantoja D."/>
            <person name="Moore E.R.B."/>
        </authorList>
    </citation>
    <scope>NUCLEOTIDE SEQUENCE [LARGE SCALE GENOMIC DNA]</scope>
    <source>
        <strain evidence="5">CCUG 49340</strain>
        <plasmid evidence="4 5">pRK1-2</plasmid>
    </source>
</reference>
<dbReference type="InterPro" id="IPR008715">
    <property type="entry name" value="SAM-MeTfrase_NodS-like"/>
</dbReference>
<keyword evidence="2 4" id="KW-0808">Transferase</keyword>
<organism evidence="4 5">
    <name type="scientific">Cupriavidus basilensis</name>
    <dbReference type="NCBI Taxonomy" id="68895"/>
    <lineage>
        <taxon>Bacteria</taxon>
        <taxon>Pseudomonadati</taxon>
        <taxon>Pseudomonadota</taxon>
        <taxon>Betaproteobacteria</taxon>
        <taxon>Burkholderiales</taxon>
        <taxon>Burkholderiaceae</taxon>
        <taxon>Cupriavidus</taxon>
    </lineage>
</organism>
<evidence type="ECO:0000256" key="3">
    <source>
        <dbReference type="ARBA" id="ARBA00022691"/>
    </source>
</evidence>
<dbReference type="GO" id="GO:0032259">
    <property type="term" value="P:methylation"/>
    <property type="evidence" value="ECO:0007669"/>
    <property type="project" value="UniProtKB-KW"/>
</dbReference>
<dbReference type="Proteomes" id="UP000397656">
    <property type="component" value="Plasmid pRK1-2"/>
</dbReference>
<proteinExistence type="predicted"/>
<evidence type="ECO:0000256" key="1">
    <source>
        <dbReference type="ARBA" id="ARBA00022603"/>
    </source>
</evidence>
<dbReference type="GO" id="GO:0008757">
    <property type="term" value="F:S-adenosylmethionine-dependent methyltransferase activity"/>
    <property type="evidence" value="ECO:0007669"/>
    <property type="project" value="InterPro"/>
</dbReference>
<accession>A0A643FZ19</accession>
<keyword evidence="1 4" id="KW-0489">Methyltransferase</keyword>
<keyword evidence="4" id="KW-0614">Plasmid</keyword>
<evidence type="ECO:0000313" key="4">
    <source>
        <dbReference type="EMBL" id="QOT82166.1"/>
    </source>
</evidence>